<dbReference type="EMBL" id="WIVV01000143">
    <property type="protein sequence ID" value="MQU45188.1"/>
    <property type="molecule type" value="Genomic_DNA"/>
</dbReference>
<feature type="domain" description="4Fe-4S ferredoxin-type" evidence="5">
    <location>
        <begin position="31"/>
        <end position="61"/>
    </location>
</feature>
<evidence type="ECO:0000256" key="1">
    <source>
        <dbReference type="ARBA" id="ARBA00022485"/>
    </source>
</evidence>
<evidence type="ECO:0000256" key="4">
    <source>
        <dbReference type="ARBA" id="ARBA00023014"/>
    </source>
</evidence>
<evidence type="ECO:0000313" key="10">
    <source>
        <dbReference type="Proteomes" id="UP000466863"/>
    </source>
</evidence>
<evidence type="ECO:0000313" key="9">
    <source>
        <dbReference type="Proteomes" id="UP000447574"/>
    </source>
</evidence>
<dbReference type="GO" id="GO:0051539">
    <property type="term" value="F:4 iron, 4 sulfur cluster binding"/>
    <property type="evidence" value="ECO:0007669"/>
    <property type="project" value="UniProtKB-KW"/>
</dbReference>
<dbReference type="EMBL" id="WIVX01000140">
    <property type="protein sequence ID" value="MQU33944.1"/>
    <property type="molecule type" value="Genomic_DNA"/>
</dbReference>
<keyword evidence="11" id="KW-1185">Reference proteome</keyword>
<evidence type="ECO:0000256" key="2">
    <source>
        <dbReference type="ARBA" id="ARBA00022723"/>
    </source>
</evidence>
<dbReference type="GO" id="GO:0046872">
    <property type="term" value="F:metal ion binding"/>
    <property type="evidence" value="ECO:0007669"/>
    <property type="project" value="UniProtKB-KW"/>
</dbReference>
<dbReference type="AlphaFoldDB" id="A0A0J6L6C5"/>
<dbReference type="EMBL" id="WIWF01000134">
    <property type="protein sequence ID" value="MQT77187.1"/>
    <property type="molecule type" value="Genomic_DNA"/>
</dbReference>
<accession>A0A0J6M4F3</accession>
<dbReference type="SUPFAM" id="SSF54862">
    <property type="entry name" value="4Fe-4S ferredoxins"/>
    <property type="match status" value="1"/>
</dbReference>
<dbReference type="InterPro" id="IPR050572">
    <property type="entry name" value="Fe-S_Ferredoxin"/>
</dbReference>
<evidence type="ECO:0000313" key="8">
    <source>
        <dbReference type="EMBL" id="MQU45188.1"/>
    </source>
</evidence>
<dbReference type="InterPro" id="IPR017900">
    <property type="entry name" value="4Fe4S_Fe_S_CS"/>
</dbReference>
<evidence type="ECO:0000313" key="6">
    <source>
        <dbReference type="EMBL" id="MQT77187.1"/>
    </source>
</evidence>
<dbReference type="Proteomes" id="UP000447574">
    <property type="component" value="Unassembled WGS sequence"/>
</dbReference>
<dbReference type="Pfam" id="PF00037">
    <property type="entry name" value="Fer4"/>
    <property type="match status" value="1"/>
</dbReference>
<proteinExistence type="predicted"/>
<reference evidence="9 10" key="1">
    <citation type="submission" date="2019-10" db="EMBL/GenBank/DDBJ databases">
        <title>Evaluation of single-gene subtyping targets for Pseudomonas.</title>
        <authorList>
            <person name="Reichler S.J."/>
            <person name="Orsi R.H."/>
            <person name="Wiedmann M."/>
            <person name="Martin N.H."/>
            <person name="Murphy S.I."/>
        </authorList>
    </citation>
    <scope>NUCLEOTIDE SEQUENCE [LARGE SCALE GENOMIC DNA]</scope>
    <source>
        <strain evidence="8 10">FSL R10-1876</strain>
        <strain evidence="7 11">FSL R10-2107</strain>
        <strain evidence="6 9">FSL R10-2932</strain>
    </source>
</reference>
<dbReference type="PROSITE" id="PS51379">
    <property type="entry name" value="4FE4S_FER_2"/>
    <property type="match status" value="2"/>
</dbReference>
<dbReference type="InterPro" id="IPR017896">
    <property type="entry name" value="4Fe4S_Fe-S-bd"/>
</dbReference>
<dbReference type="PANTHER" id="PTHR43687">
    <property type="entry name" value="ADENYLYLSULFATE REDUCTASE, BETA SUBUNIT"/>
    <property type="match status" value="1"/>
</dbReference>
<gene>
    <name evidence="8" type="ORF">GHO28_22200</name>
    <name evidence="7" type="ORF">GHO30_21590</name>
    <name evidence="6" type="ORF">GHO37_23280</name>
</gene>
<evidence type="ECO:0000256" key="3">
    <source>
        <dbReference type="ARBA" id="ARBA00023004"/>
    </source>
</evidence>
<organism evidence="6 9">
    <name type="scientific">Pseudomonas helleri</name>
    <dbReference type="NCBI Taxonomy" id="1608996"/>
    <lineage>
        <taxon>Bacteria</taxon>
        <taxon>Pseudomonadati</taxon>
        <taxon>Pseudomonadota</taxon>
        <taxon>Gammaproteobacteria</taxon>
        <taxon>Pseudomonadales</taxon>
        <taxon>Pseudomonadaceae</taxon>
        <taxon>Pseudomonas</taxon>
    </lineage>
</organism>
<evidence type="ECO:0000313" key="7">
    <source>
        <dbReference type="EMBL" id="MQU33944.1"/>
    </source>
</evidence>
<dbReference type="PROSITE" id="PS00198">
    <property type="entry name" value="4FE4S_FER_1"/>
    <property type="match status" value="2"/>
</dbReference>
<dbReference type="PANTHER" id="PTHR43687:SF4">
    <property type="entry name" value="BLR5484 PROTEIN"/>
    <property type="match status" value="1"/>
</dbReference>
<feature type="domain" description="4Fe-4S ferredoxin-type" evidence="5">
    <location>
        <begin position="1"/>
        <end position="30"/>
    </location>
</feature>
<keyword evidence="3" id="KW-0408">Iron</keyword>
<dbReference type="Proteomes" id="UP000470186">
    <property type="component" value="Unassembled WGS sequence"/>
</dbReference>
<dbReference type="RefSeq" id="WP_048368674.1">
    <property type="nucleotide sequence ID" value="NZ_CAUQEU010000019.1"/>
</dbReference>
<dbReference type="OrthoDB" id="9808559at2"/>
<dbReference type="Proteomes" id="UP000466863">
    <property type="component" value="Unassembled WGS sequence"/>
</dbReference>
<evidence type="ECO:0000313" key="11">
    <source>
        <dbReference type="Proteomes" id="UP000470186"/>
    </source>
</evidence>
<dbReference type="Gene3D" id="3.30.70.20">
    <property type="match status" value="1"/>
</dbReference>
<evidence type="ECO:0000259" key="5">
    <source>
        <dbReference type="PROSITE" id="PS51379"/>
    </source>
</evidence>
<keyword evidence="2" id="KW-0479">Metal-binding</keyword>
<dbReference type="STRING" id="1608996.TU84_08850"/>
<sequence>MIELIDPQRCTGCNICVLACPTNVFAPVPGQAPLIARQNDCQTCFMCEVYCPEDALFVAPYADRLATPVEIADQTRQWLGSYRSAVGWGKGRASTASDDQSYHLLGKY</sequence>
<name>A0A0J6L6C5_9PSED</name>
<accession>A0A0J6L6C5</accession>
<keyword evidence="1" id="KW-0004">4Fe-4S</keyword>
<comment type="caution">
    <text evidence="6">The sequence shown here is derived from an EMBL/GenBank/DDBJ whole genome shotgun (WGS) entry which is preliminary data.</text>
</comment>
<protein>
    <submittedName>
        <fullName evidence="6">4Fe-4S ferredoxin</fullName>
    </submittedName>
</protein>
<keyword evidence="4" id="KW-0411">Iron-sulfur</keyword>